<name>A0A3F2RDH8_9STRA</name>
<feature type="region of interest" description="Disordered" evidence="1">
    <location>
        <begin position="72"/>
        <end position="112"/>
    </location>
</feature>
<dbReference type="OrthoDB" id="125056at2759"/>
<evidence type="ECO:0000313" key="5">
    <source>
        <dbReference type="Proteomes" id="UP000284657"/>
    </source>
</evidence>
<feature type="compositionally biased region" description="Basic residues" evidence="1">
    <location>
        <begin position="83"/>
        <end position="94"/>
    </location>
</feature>
<dbReference type="Proteomes" id="UP000284657">
    <property type="component" value="Unassembled WGS sequence"/>
</dbReference>
<dbReference type="EMBL" id="MBDO02000561">
    <property type="protein sequence ID" value="RLN53958.1"/>
    <property type="molecule type" value="Genomic_DNA"/>
</dbReference>
<protein>
    <submittedName>
        <fullName evidence="2">Uncharacterized protein</fullName>
    </submittedName>
</protein>
<sequence>MRGKKRLPLDKDQIVPEMPPSDAEMLDEFVSETPPSDTKMMDGFVSETMSRLEPPSQTVDELSQGLLQFVITPSTPTRPPAPKTKKTRAKKVTPKSKQIQTRTGKPQRQKTSGTIMEKAFKKRKGYCSIACRLEMICSNSILREEIRHTAHAMKQIQLEAWLLVNLHALRCLENGLPLPDYSAKTFFDRCCSGVATTSHTHFIAQKILTSGNPSSQLKYELREQMVVNAGVMIREHFCKRLRLYVQITFGYDSTVTKKEKSDLVKTIMHACYSVDETDVLEALQIRDALTPDGVESVLTVSEFAQLSIEEKYEHTRHLFANQVTTNGYGASVLLFRPKSKEEKSDKKSAEGPVVPPGYVPNAVIGLDRGMRAVSRFEKYLERLEYFWRHVKFLMQFYADRPFLKWKFFQKRMARVAVDEIARRIVPTVSRQTYVAYGDWSRRKGIKGHAPSPVKGLKEALRKRATVVSMDEFKTRKPCSQCHQTLSKVRYSMDTKLSKRKKCNGVMLARNRAEVEFEEKKCHAVMRCDHDDCGARCWDRDVNAAINMLELLKSEVLGCGRMEPFRRS</sequence>
<evidence type="ECO:0000256" key="1">
    <source>
        <dbReference type="SAM" id="MobiDB-lite"/>
    </source>
</evidence>
<evidence type="ECO:0000313" key="3">
    <source>
        <dbReference type="EMBL" id="RLN71801.1"/>
    </source>
</evidence>
<dbReference type="AlphaFoldDB" id="A0A3F2RDH8"/>
<gene>
    <name evidence="3" type="ORF">BBJ29_008355</name>
    <name evidence="2" type="ORF">BBP00_00009123</name>
</gene>
<evidence type="ECO:0000313" key="2">
    <source>
        <dbReference type="EMBL" id="RLN53958.1"/>
    </source>
</evidence>
<proteinExistence type="predicted"/>
<accession>A0A3F2RDH8</accession>
<feature type="compositionally biased region" description="Polar residues" evidence="1">
    <location>
        <begin position="98"/>
        <end position="112"/>
    </location>
</feature>
<evidence type="ECO:0000313" key="4">
    <source>
        <dbReference type="Proteomes" id="UP000277300"/>
    </source>
</evidence>
<organism evidence="2 4">
    <name type="scientific">Phytophthora kernoviae</name>
    <dbReference type="NCBI Taxonomy" id="325452"/>
    <lineage>
        <taxon>Eukaryota</taxon>
        <taxon>Sar</taxon>
        <taxon>Stramenopiles</taxon>
        <taxon>Oomycota</taxon>
        <taxon>Peronosporomycetes</taxon>
        <taxon>Peronosporales</taxon>
        <taxon>Peronosporaceae</taxon>
        <taxon>Phytophthora</taxon>
    </lineage>
</organism>
<dbReference type="Proteomes" id="UP000277300">
    <property type="component" value="Unassembled WGS sequence"/>
</dbReference>
<dbReference type="EMBL" id="MBAD02000021">
    <property type="protein sequence ID" value="RLN71801.1"/>
    <property type="molecule type" value="Genomic_DNA"/>
</dbReference>
<feature type="region of interest" description="Disordered" evidence="1">
    <location>
        <begin position="1"/>
        <end position="23"/>
    </location>
</feature>
<reference evidence="4 5" key="1">
    <citation type="submission" date="2018-07" db="EMBL/GenBank/DDBJ databases">
        <title>Genome sequencing of oomycete isolates from Chile give support for New Zealand origin for Phytophthora kernoviae and make available the first Nothophytophthora sp. genome.</title>
        <authorList>
            <person name="Studholme D.J."/>
            <person name="Sanfuentes E."/>
            <person name="Panda P."/>
            <person name="Hill R."/>
            <person name="Sambles C."/>
            <person name="Grant M."/>
            <person name="Williams N.M."/>
            <person name="Mcdougal R.L."/>
        </authorList>
    </citation>
    <scope>NUCLEOTIDE SEQUENCE [LARGE SCALE GENOMIC DNA]</scope>
    <source>
        <strain evidence="2">Chile6</strain>
        <strain evidence="3">Chile7</strain>
    </source>
</reference>
<comment type="caution">
    <text evidence="2">The sequence shown here is derived from an EMBL/GenBank/DDBJ whole genome shotgun (WGS) entry which is preliminary data.</text>
</comment>